<dbReference type="AlphaFoldDB" id="A0A6J4R5N9"/>
<dbReference type="InterPro" id="IPR036162">
    <property type="entry name" value="Resolvase-like_N_sf"/>
</dbReference>
<accession>A0A6J4R5N9</accession>
<name>A0A6J4R5N9_9ACTN</name>
<feature type="compositionally biased region" description="Basic residues" evidence="1">
    <location>
        <begin position="71"/>
        <end position="80"/>
    </location>
</feature>
<dbReference type="GO" id="GO:0000150">
    <property type="term" value="F:DNA strand exchange activity"/>
    <property type="evidence" value="ECO:0007669"/>
    <property type="project" value="InterPro"/>
</dbReference>
<feature type="domain" description="Resolvase/invertase-type recombinase catalytic" evidence="2">
    <location>
        <begin position="1"/>
        <end position="75"/>
    </location>
</feature>
<evidence type="ECO:0000256" key="1">
    <source>
        <dbReference type="SAM" id="MobiDB-lite"/>
    </source>
</evidence>
<dbReference type="SUPFAM" id="SSF53041">
    <property type="entry name" value="Resolvase-like"/>
    <property type="match status" value="1"/>
</dbReference>
<organism evidence="3">
    <name type="scientific">uncultured Rubrobacteraceae bacterium</name>
    <dbReference type="NCBI Taxonomy" id="349277"/>
    <lineage>
        <taxon>Bacteria</taxon>
        <taxon>Bacillati</taxon>
        <taxon>Actinomycetota</taxon>
        <taxon>Rubrobacteria</taxon>
        <taxon>Rubrobacterales</taxon>
        <taxon>Rubrobacteraceae</taxon>
        <taxon>environmental samples</taxon>
    </lineage>
</organism>
<feature type="region of interest" description="Disordered" evidence="1">
    <location>
        <begin position="71"/>
        <end position="110"/>
    </location>
</feature>
<proteinExistence type="predicted"/>
<gene>
    <name evidence="3" type="ORF">AVDCRST_MAG02-2799</name>
</gene>
<dbReference type="EMBL" id="CADCVH010000087">
    <property type="protein sequence ID" value="CAA9463556.1"/>
    <property type="molecule type" value="Genomic_DNA"/>
</dbReference>
<dbReference type="GO" id="GO:0003677">
    <property type="term" value="F:DNA binding"/>
    <property type="evidence" value="ECO:0007669"/>
    <property type="project" value="InterPro"/>
</dbReference>
<protein>
    <recommendedName>
        <fullName evidence="2">Resolvase/invertase-type recombinase catalytic domain-containing protein</fullName>
    </recommendedName>
</protein>
<feature type="compositionally biased region" description="Basic and acidic residues" evidence="1">
    <location>
        <begin position="82"/>
        <end position="103"/>
    </location>
</feature>
<reference evidence="3" key="1">
    <citation type="submission" date="2020-02" db="EMBL/GenBank/DDBJ databases">
        <authorList>
            <person name="Meier V. D."/>
        </authorList>
    </citation>
    <scope>NUCLEOTIDE SEQUENCE</scope>
    <source>
        <strain evidence="3">AVDCRST_MAG02</strain>
    </source>
</reference>
<evidence type="ECO:0000259" key="2">
    <source>
        <dbReference type="PROSITE" id="PS51736"/>
    </source>
</evidence>
<evidence type="ECO:0000313" key="3">
    <source>
        <dbReference type="EMBL" id="CAA9463556.1"/>
    </source>
</evidence>
<dbReference type="Gene3D" id="3.40.50.1390">
    <property type="entry name" value="Resolvase, N-terminal catalytic domain"/>
    <property type="match status" value="1"/>
</dbReference>
<sequence length="110" mass="11937">MSQRRRGPRLRALGLQAVEEPCELLQAVPPGPADAEEDDAGSKLVFHVFGTVAEFERDLILQRTMAGLKAAKARGRHGGRPRALDGGKAKLARRSKDDGEHSVLRRSAPC</sequence>
<dbReference type="InterPro" id="IPR006119">
    <property type="entry name" value="Resolv_N"/>
</dbReference>
<dbReference type="Pfam" id="PF00239">
    <property type="entry name" value="Resolvase"/>
    <property type="match status" value="1"/>
</dbReference>
<dbReference type="PROSITE" id="PS51736">
    <property type="entry name" value="RECOMBINASES_3"/>
    <property type="match status" value="1"/>
</dbReference>